<dbReference type="Pfam" id="PF15391">
    <property type="entry name" value="DUF4614"/>
    <property type="match status" value="1"/>
</dbReference>
<dbReference type="RefSeq" id="XP_029002173.1">
    <property type="nucleotide sequence ID" value="XM_029146340.3"/>
</dbReference>
<evidence type="ECO:0000313" key="4">
    <source>
        <dbReference type="RefSeq" id="XP_029002173.1"/>
    </source>
</evidence>
<evidence type="ECO:0000256" key="1">
    <source>
        <dbReference type="SAM" id="MobiDB-lite"/>
    </source>
</evidence>
<dbReference type="GeneID" id="114853223"/>
<dbReference type="AlphaFoldDB" id="A0A6P7M7N2"/>
<reference evidence="4" key="1">
    <citation type="submission" date="2025-08" db="UniProtKB">
        <authorList>
            <consortium name="RefSeq"/>
        </authorList>
    </citation>
    <scope>IDENTIFICATION</scope>
</reference>
<feature type="compositionally biased region" description="Polar residues" evidence="1">
    <location>
        <begin position="26"/>
        <end position="42"/>
    </location>
</feature>
<dbReference type="OrthoDB" id="2151530at2759"/>
<dbReference type="CTD" id="133349490"/>
<feature type="compositionally biased region" description="Polar residues" evidence="1">
    <location>
        <begin position="80"/>
        <end position="89"/>
    </location>
</feature>
<feature type="compositionally biased region" description="Basic residues" evidence="1">
    <location>
        <begin position="454"/>
        <end position="463"/>
    </location>
</feature>
<name>A0A6P7M7N2_BETSP</name>
<evidence type="ECO:0000259" key="2">
    <source>
        <dbReference type="Pfam" id="PF15391"/>
    </source>
</evidence>
<dbReference type="PANTHER" id="PTHR22409">
    <property type="entry name" value="CHROMOSOME 19 OPEN READING FRAME 44"/>
    <property type="match status" value="1"/>
</dbReference>
<dbReference type="Proteomes" id="UP000515150">
    <property type="component" value="Chromosome 4"/>
</dbReference>
<feature type="region of interest" description="Disordered" evidence="1">
    <location>
        <begin position="76"/>
        <end position="124"/>
    </location>
</feature>
<organism evidence="3 4">
    <name type="scientific">Betta splendens</name>
    <name type="common">Siamese fighting fish</name>
    <dbReference type="NCBI Taxonomy" id="158456"/>
    <lineage>
        <taxon>Eukaryota</taxon>
        <taxon>Metazoa</taxon>
        <taxon>Chordata</taxon>
        <taxon>Craniata</taxon>
        <taxon>Vertebrata</taxon>
        <taxon>Euteleostomi</taxon>
        <taxon>Actinopterygii</taxon>
        <taxon>Neopterygii</taxon>
        <taxon>Teleostei</taxon>
        <taxon>Neoteleostei</taxon>
        <taxon>Acanthomorphata</taxon>
        <taxon>Anabantaria</taxon>
        <taxon>Anabantiformes</taxon>
        <taxon>Anabantoidei</taxon>
        <taxon>Osphronemidae</taxon>
        <taxon>Betta</taxon>
    </lineage>
</organism>
<feature type="region of interest" description="Disordered" evidence="1">
    <location>
        <begin position="526"/>
        <end position="578"/>
    </location>
</feature>
<feature type="region of interest" description="Disordered" evidence="1">
    <location>
        <begin position="1"/>
        <end position="55"/>
    </location>
</feature>
<dbReference type="PANTHER" id="PTHR22409:SF2">
    <property type="entry name" value="CHROMOSOME 19 OPEN READING FRAME 44"/>
    <property type="match status" value="1"/>
</dbReference>
<dbReference type="InterPro" id="IPR040120">
    <property type="entry name" value="C19orf44-like"/>
</dbReference>
<feature type="region of interest" description="Disordered" evidence="1">
    <location>
        <begin position="430"/>
        <end position="494"/>
    </location>
</feature>
<feature type="compositionally biased region" description="Acidic residues" evidence="1">
    <location>
        <begin position="469"/>
        <end position="482"/>
    </location>
</feature>
<dbReference type="InParanoid" id="A0A6P7M7N2"/>
<proteinExistence type="predicted"/>
<evidence type="ECO:0000313" key="3">
    <source>
        <dbReference type="Proteomes" id="UP000515150"/>
    </source>
</evidence>
<dbReference type="KEGG" id="bspl:114853223"/>
<sequence>MWKRGSQSSALNRAQALLVAKKNSRGDGQSTQGSPAETQVTEGTGDGFINIRSAPPNTNTLFSGLSDLSSSISATKHKANSTNYTSPKKNQARLDIGPQSSMGGGGNRFLKKASPPVTNSSQSPVSINHIQQMPEPRCVLSSHHGSQAAVLSTLAQIESRIHSHPQPQEQARKGPQPDHNPIPSLATQQKAVTQTVEATTLLSSAQSSNHQNHKVKRFLKNKVMTSESSEGSGSSAAAATFPLRGIETNSVKVDYVVSLESDEEDMRKLLGDLLDSTDNSFLRPEKSPSITKTEKMLSQTQSTPPSAAVQHLPSNTAALCYPGSPSHHSSSFRFIGQAQACFSPSAVSLSPSPPCVSPLLSRRLSMSRRVDGSQHSICSVSGHSEVLSLEELFPVQPASEDLHNVMSVVSSEDFKLNVMTLDDFVPAPSGFTEKMPGKQRNKHNLSMSESPVRHERRYRKAKQQQHEEEKEDMLDYQSDFESESQREQSYSASQISEQLIGNGDEEVALKVRDEASVSDLFHGRTEDDYSDILSDPSHSCMSQTSDYSDTSESLSRSRDSRSPVSHINQTSYCQSDRHPAARRLVQEAAVQTQPATHTWPTVVSTYNPTVFVLNAMLKHQLATTRQFIESSRRIHTSLVRSLEPPDYRYTTLEETKEYIRMHRPSKLTMKEALNEVMQEMEEKKCTM</sequence>
<feature type="compositionally biased region" description="Low complexity" evidence="1">
    <location>
        <begin position="545"/>
        <end position="554"/>
    </location>
</feature>
<feature type="domain" description="DUF4614" evidence="2">
    <location>
        <begin position="603"/>
        <end position="664"/>
    </location>
</feature>
<accession>A0A6P7M7N2</accession>
<protein>
    <submittedName>
        <fullName evidence="4">Uncharacterized protein C19orf44 homolog isoform X1</fullName>
    </submittedName>
</protein>
<feature type="region of interest" description="Disordered" evidence="1">
    <location>
        <begin position="162"/>
        <end position="193"/>
    </location>
</feature>
<gene>
    <name evidence="4" type="primary">c4h19orf44</name>
</gene>
<feature type="compositionally biased region" description="Polar residues" evidence="1">
    <location>
        <begin position="1"/>
        <end position="12"/>
    </location>
</feature>
<dbReference type="InterPro" id="IPR027884">
    <property type="entry name" value="DUF4614"/>
</dbReference>
<keyword evidence="3" id="KW-1185">Reference proteome</keyword>